<organism evidence="1 2">
    <name type="scientific">Yersinia aldovae</name>
    <dbReference type="NCBI Taxonomy" id="29483"/>
    <lineage>
        <taxon>Bacteria</taxon>
        <taxon>Pseudomonadati</taxon>
        <taxon>Pseudomonadota</taxon>
        <taxon>Gammaproteobacteria</taxon>
        <taxon>Enterobacterales</taxon>
        <taxon>Yersiniaceae</taxon>
        <taxon>Yersinia</taxon>
    </lineage>
</organism>
<reference evidence="1 2" key="1">
    <citation type="submission" date="2015-03" db="EMBL/GenBank/DDBJ databases">
        <authorList>
            <consortium name="Pathogen Informatics"/>
            <person name="Murphy D."/>
        </authorList>
    </citation>
    <scope>NUCLEOTIDE SEQUENCE [LARGE SCALE GENOMIC DNA]</scope>
    <source>
        <strain evidence="1 2">IP08791</strain>
    </source>
</reference>
<evidence type="ECO:0000313" key="2">
    <source>
        <dbReference type="Proteomes" id="UP000038647"/>
    </source>
</evidence>
<evidence type="ECO:0000313" key="1">
    <source>
        <dbReference type="EMBL" id="CNL03799.1"/>
    </source>
</evidence>
<keyword evidence="2" id="KW-1185">Reference proteome</keyword>
<dbReference type="Proteomes" id="UP000038647">
    <property type="component" value="Unassembled WGS sequence"/>
</dbReference>
<name>A0ABM9ST06_YERAL</name>
<proteinExistence type="predicted"/>
<dbReference type="EMBL" id="CQEH01000008">
    <property type="protein sequence ID" value="CNL03799.1"/>
    <property type="molecule type" value="Genomic_DNA"/>
</dbReference>
<dbReference type="RefSeq" id="WP_156168277.1">
    <property type="nucleotide sequence ID" value="NZ_CQEH01000008.1"/>
</dbReference>
<accession>A0ABM9ST06</accession>
<sequence>MEATRTRLNFPFVFKGSTHFKLKTTALKFLVKAFKGNHCFFAHAVILNFQALKKPHKQLVVCFSGLIAATG</sequence>
<comment type="caution">
    <text evidence="1">The sequence shown here is derived from an EMBL/GenBank/DDBJ whole genome shotgun (WGS) entry which is preliminary data.</text>
</comment>
<protein>
    <submittedName>
        <fullName evidence="1">Uncharacterized protein</fullName>
    </submittedName>
</protein>
<gene>
    <name evidence="1" type="ORF">ERS137966_02026</name>
</gene>